<organism evidence="2 3">
    <name type="scientific">Plasmodium malariae</name>
    <dbReference type="NCBI Taxonomy" id="5858"/>
    <lineage>
        <taxon>Eukaryota</taxon>
        <taxon>Sar</taxon>
        <taxon>Alveolata</taxon>
        <taxon>Apicomplexa</taxon>
        <taxon>Aconoidasida</taxon>
        <taxon>Haemosporida</taxon>
        <taxon>Plasmodiidae</taxon>
        <taxon>Plasmodium</taxon>
        <taxon>Plasmodium (Plasmodium)</taxon>
    </lineage>
</organism>
<gene>
    <name evidence="2" type="ORF">PMALA_037640</name>
</gene>
<name>A0A1A8WIY1_PLAMA</name>
<accession>A0A1A8WIY1</accession>
<sequence>MMAQTNKLSFINIFAFTILVFVCHYSYETNTFGKLCITNINQNNTSNIRASRLLYSETDIDFNKRYNYLKKNALKIVNEDEYNFGNKLNTLLGNFYLPKEFKTLLFDEKVQKSLNSKEFMYDIESSSDSLKFDDYRDIGSVELKEKHIQKKKCKSKKKSTSSSIFSSLKILDSIYERNIEKLFGTENKKSNKYNGISGGSSIKYMFKVFSPIIIGTAIIFIFFLMKWSSAIAVPIILTILASIYICVKVLKVLYKSINKS</sequence>
<evidence type="ECO:0000313" key="2">
    <source>
        <dbReference type="EMBL" id="SBS92888.1"/>
    </source>
</evidence>
<evidence type="ECO:0000313" key="3">
    <source>
        <dbReference type="Proteomes" id="UP000078597"/>
    </source>
</evidence>
<keyword evidence="1" id="KW-1133">Transmembrane helix</keyword>
<keyword evidence="1" id="KW-0472">Membrane</keyword>
<feature type="transmembrane region" description="Helical" evidence="1">
    <location>
        <begin position="231"/>
        <end position="254"/>
    </location>
</feature>
<dbReference type="VEuPathDB" id="PlasmoDB:PmUG01_11015000"/>
<dbReference type="Proteomes" id="UP000078597">
    <property type="component" value="Unassembled WGS sequence"/>
</dbReference>
<evidence type="ECO:0000256" key="1">
    <source>
        <dbReference type="SAM" id="Phobius"/>
    </source>
</evidence>
<evidence type="ECO:0008006" key="4">
    <source>
        <dbReference type="Google" id="ProtNLM"/>
    </source>
</evidence>
<feature type="transmembrane region" description="Helical" evidence="1">
    <location>
        <begin position="204"/>
        <end position="225"/>
    </location>
</feature>
<proteinExistence type="predicted"/>
<keyword evidence="1" id="KW-0812">Transmembrane</keyword>
<reference evidence="3" key="1">
    <citation type="submission" date="2016-05" db="EMBL/GenBank/DDBJ databases">
        <authorList>
            <person name="Naeem Raeece"/>
        </authorList>
    </citation>
    <scope>NUCLEOTIDE SEQUENCE [LARGE SCALE GENOMIC DNA]</scope>
</reference>
<dbReference type="EMBL" id="FLQW01002282">
    <property type="protein sequence ID" value="SBS92888.1"/>
    <property type="molecule type" value="Genomic_DNA"/>
</dbReference>
<feature type="transmembrane region" description="Helical" evidence="1">
    <location>
        <begin position="6"/>
        <end position="27"/>
    </location>
</feature>
<protein>
    <recommendedName>
        <fullName evidence="4">Pv-fam-d protein</fullName>
    </recommendedName>
</protein>
<dbReference type="AlphaFoldDB" id="A0A1A8WIY1"/>